<dbReference type="Proteomes" id="UP000784294">
    <property type="component" value="Unassembled WGS sequence"/>
</dbReference>
<accession>A0A448WD14</accession>
<organism evidence="1 2">
    <name type="scientific">Protopolystoma xenopodis</name>
    <dbReference type="NCBI Taxonomy" id="117903"/>
    <lineage>
        <taxon>Eukaryota</taxon>
        <taxon>Metazoa</taxon>
        <taxon>Spiralia</taxon>
        <taxon>Lophotrochozoa</taxon>
        <taxon>Platyhelminthes</taxon>
        <taxon>Monogenea</taxon>
        <taxon>Polyopisthocotylea</taxon>
        <taxon>Polystomatidea</taxon>
        <taxon>Polystomatidae</taxon>
        <taxon>Protopolystoma</taxon>
    </lineage>
</organism>
<dbReference type="EMBL" id="CAAALY010004699">
    <property type="protein sequence ID" value="VEL08769.1"/>
    <property type="molecule type" value="Genomic_DNA"/>
</dbReference>
<reference evidence="1" key="1">
    <citation type="submission" date="2018-11" db="EMBL/GenBank/DDBJ databases">
        <authorList>
            <consortium name="Pathogen Informatics"/>
        </authorList>
    </citation>
    <scope>NUCLEOTIDE SEQUENCE</scope>
</reference>
<keyword evidence="2" id="KW-1185">Reference proteome</keyword>
<dbReference type="AlphaFoldDB" id="A0A448WD14"/>
<evidence type="ECO:0000313" key="1">
    <source>
        <dbReference type="EMBL" id="VEL08769.1"/>
    </source>
</evidence>
<evidence type="ECO:0000313" key="2">
    <source>
        <dbReference type="Proteomes" id="UP000784294"/>
    </source>
</evidence>
<proteinExistence type="predicted"/>
<gene>
    <name evidence="1" type="ORF">PXEA_LOCUS2209</name>
</gene>
<sequence>MEVPDISHLSSNAKRMQTAEAMGWLTCDTALAKSVKLYEVIEAEFVLLATCVSDVEKMCSEFKSISVQITELFHQLVIKRDNQHPHPDFVCATFSWPPLLEELDRMSCRLDNDLKLRSWLVFQLSGYYPTRTRSVNSSNDLISSPKTSSYAVKLHQLSMFSRHLNNLLSWDLLSAMTDNLLHSLDSAP</sequence>
<name>A0A448WD14_9PLAT</name>
<protein>
    <submittedName>
        <fullName evidence="1">Uncharacterized protein</fullName>
    </submittedName>
</protein>
<comment type="caution">
    <text evidence="1">The sequence shown here is derived from an EMBL/GenBank/DDBJ whole genome shotgun (WGS) entry which is preliminary data.</text>
</comment>